<dbReference type="EMBL" id="BEZZ01000201">
    <property type="protein sequence ID" value="GCC28378.1"/>
    <property type="molecule type" value="Genomic_DNA"/>
</dbReference>
<dbReference type="Proteomes" id="UP000287033">
    <property type="component" value="Unassembled WGS sequence"/>
</dbReference>
<protein>
    <submittedName>
        <fullName evidence="2">Uncharacterized protein</fullName>
    </submittedName>
</protein>
<evidence type="ECO:0000313" key="2">
    <source>
        <dbReference type="EMBL" id="GCC28378.1"/>
    </source>
</evidence>
<accession>A0A401SDB0</accession>
<proteinExistence type="predicted"/>
<reference evidence="2 3" key="1">
    <citation type="journal article" date="2018" name="Nat. Ecol. Evol.">
        <title>Shark genomes provide insights into elasmobranch evolution and the origin of vertebrates.</title>
        <authorList>
            <person name="Hara Y"/>
            <person name="Yamaguchi K"/>
            <person name="Onimaru K"/>
            <person name="Kadota M"/>
            <person name="Koyanagi M"/>
            <person name="Keeley SD"/>
            <person name="Tatsumi K"/>
            <person name="Tanaka K"/>
            <person name="Motone F"/>
            <person name="Kageyama Y"/>
            <person name="Nozu R"/>
            <person name="Adachi N"/>
            <person name="Nishimura O"/>
            <person name="Nakagawa R"/>
            <person name="Tanegashima C"/>
            <person name="Kiyatake I"/>
            <person name="Matsumoto R"/>
            <person name="Murakumo K"/>
            <person name="Nishida K"/>
            <person name="Terakita A"/>
            <person name="Kuratani S"/>
            <person name="Sato K"/>
            <person name="Hyodo S Kuraku.S."/>
        </authorList>
    </citation>
    <scope>NUCLEOTIDE SEQUENCE [LARGE SCALE GENOMIC DNA]</scope>
</reference>
<feature type="compositionally biased region" description="Basic and acidic residues" evidence="1">
    <location>
        <begin position="73"/>
        <end position="85"/>
    </location>
</feature>
<feature type="region of interest" description="Disordered" evidence="1">
    <location>
        <begin position="64"/>
        <end position="85"/>
    </location>
</feature>
<comment type="caution">
    <text evidence="2">The sequence shown here is derived from an EMBL/GenBank/DDBJ whole genome shotgun (WGS) entry which is preliminary data.</text>
</comment>
<evidence type="ECO:0000256" key="1">
    <source>
        <dbReference type="SAM" id="MobiDB-lite"/>
    </source>
</evidence>
<name>A0A401SDB0_CHIPU</name>
<sequence length="85" mass="10176">MQFFNQWGDRYLAHFMVPAPEGGSEDVVEENQSTFPLLHMLKCWLVSQGQRRWFEPHIWLRRDTTSTGTTHPAYDKPNRDRHENF</sequence>
<dbReference type="AlphaFoldDB" id="A0A401SDB0"/>
<keyword evidence="3" id="KW-1185">Reference proteome</keyword>
<organism evidence="2 3">
    <name type="scientific">Chiloscyllium punctatum</name>
    <name type="common">Brownbanded bambooshark</name>
    <name type="synonym">Hemiscyllium punctatum</name>
    <dbReference type="NCBI Taxonomy" id="137246"/>
    <lineage>
        <taxon>Eukaryota</taxon>
        <taxon>Metazoa</taxon>
        <taxon>Chordata</taxon>
        <taxon>Craniata</taxon>
        <taxon>Vertebrata</taxon>
        <taxon>Chondrichthyes</taxon>
        <taxon>Elasmobranchii</taxon>
        <taxon>Galeomorphii</taxon>
        <taxon>Galeoidea</taxon>
        <taxon>Orectolobiformes</taxon>
        <taxon>Hemiscylliidae</taxon>
        <taxon>Chiloscyllium</taxon>
    </lineage>
</organism>
<gene>
    <name evidence="2" type="ORF">chiPu_0006808</name>
</gene>
<evidence type="ECO:0000313" key="3">
    <source>
        <dbReference type="Proteomes" id="UP000287033"/>
    </source>
</evidence>